<protein>
    <recommendedName>
        <fullName evidence="3">Follicular epithelium yolk protein subunit</fullName>
    </recommendedName>
</protein>
<evidence type="ECO:0008006" key="3">
    <source>
        <dbReference type="Google" id="ProtNLM"/>
    </source>
</evidence>
<evidence type="ECO:0000313" key="2">
    <source>
        <dbReference type="Proteomes" id="UP000184731"/>
    </source>
</evidence>
<dbReference type="OrthoDB" id="3668814at2"/>
<gene>
    <name evidence="1" type="ORF">AXG55_08410</name>
</gene>
<dbReference type="EMBL" id="CP017834">
    <property type="protein sequence ID" value="APJ03924.1"/>
    <property type="molecule type" value="Genomic_DNA"/>
</dbReference>
<name>A0A1L4D161_9BACT</name>
<proteinExistence type="predicted"/>
<dbReference type="CDD" id="cd20235">
    <property type="entry name" value="PFM_spherulin-2a-like"/>
    <property type="match status" value="1"/>
</dbReference>
<sequence>MSILLSVIAGMSADHSSASGSGQEIHIITDKERESFGIGNDQVLKKAVEAYFGKSPDDVYLKSDTPWDDLYKTYNWSQVQTNYRVRDVQILEITSQPEILAKKTFENKSSKSVTYNASISDTRANTLETHWSQSTNKSVGFSIKASFSVPGVFGFEGGSTFNFDSTWGEGGFQSTTTTVGTTTGIIVTLDPGEKVEAHLNATRGHLKVRVNYDTYLTGITAVNYAQTYKEHHFWGLPIDKVLKSSGINNNQIVTQDLNFSYYSDAHVVVYDQKGREKRTINASFN</sequence>
<dbReference type="Gene3D" id="2.170.15.10">
    <property type="entry name" value="Proaerolysin, chain A, domain 3"/>
    <property type="match status" value="1"/>
</dbReference>
<dbReference type="RefSeq" id="WP_148697669.1">
    <property type="nucleotide sequence ID" value="NZ_CP017834.1"/>
</dbReference>
<dbReference type="KEGG" id="saqi:AXG55_08410"/>
<evidence type="ECO:0000313" key="1">
    <source>
        <dbReference type="EMBL" id="APJ03924.1"/>
    </source>
</evidence>
<reference evidence="1 2" key="1">
    <citation type="submission" date="2016-10" db="EMBL/GenBank/DDBJ databases">
        <title>Silvanigrella aquatica sp. nov., isolated from a freshwater lake located in the Black Forest, Germany, description of Silvanigrellaceae fam. nov., Silvanigrellales ord. nov., reclassification of the order Bdellovibrionales in the class Oligoflexia, reclassification of the families Bacteriovoracaceae and Halobacteriovoraceae in the new order Bacteriovoracales ord. nov., and reclassification of the family Pseudobacteriovoracaceae in the order Oligoflexiales.</title>
        <authorList>
            <person name="Hahn M.W."/>
            <person name="Schmidt J."/>
            <person name="Koll U."/>
            <person name="Rohde M."/>
            <person name="Verbag S."/>
            <person name="Pitt A."/>
            <person name="Nakai R."/>
            <person name="Naganuma T."/>
            <person name="Lang E."/>
        </authorList>
    </citation>
    <scope>NUCLEOTIDE SEQUENCE [LARGE SCALE GENOMIC DNA]</scope>
    <source>
        <strain evidence="1 2">MWH-Nonnen-W8red</strain>
    </source>
</reference>
<keyword evidence="2" id="KW-1185">Reference proteome</keyword>
<dbReference type="SUPFAM" id="SSF56973">
    <property type="entry name" value="Aerolisin/ETX pore-forming domain"/>
    <property type="match status" value="1"/>
</dbReference>
<organism evidence="1 2">
    <name type="scientific">Silvanigrella aquatica</name>
    <dbReference type="NCBI Taxonomy" id="1915309"/>
    <lineage>
        <taxon>Bacteria</taxon>
        <taxon>Pseudomonadati</taxon>
        <taxon>Bdellovibrionota</taxon>
        <taxon>Oligoflexia</taxon>
        <taxon>Silvanigrellales</taxon>
        <taxon>Silvanigrellaceae</taxon>
        <taxon>Silvanigrella</taxon>
    </lineage>
</organism>
<accession>A0A1L4D161</accession>
<dbReference type="AlphaFoldDB" id="A0A1L4D161"/>
<dbReference type="Proteomes" id="UP000184731">
    <property type="component" value="Chromosome"/>
</dbReference>